<reference evidence="11" key="1">
    <citation type="submission" date="2023-06" db="EMBL/GenBank/DDBJ databases">
        <title>Genomic of Agaribacillus aureum.</title>
        <authorList>
            <person name="Wang G."/>
        </authorList>
    </citation>
    <scope>NUCLEOTIDE SEQUENCE</scope>
    <source>
        <strain evidence="11">BMA12</strain>
    </source>
</reference>
<dbReference type="PANTHER" id="PTHR43823">
    <property type="entry name" value="SPORULATION PROTEIN YKVU"/>
    <property type="match status" value="1"/>
</dbReference>
<dbReference type="InterPro" id="IPR002528">
    <property type="entry name" value="MATE_fam"/>
</dbReference>
<name>A0ABT8LHM8_9BACT</name>
<evidence type="ECO:0000256" key="7">
    <source>
        <dbReference type="ARBA" id="ARBA00022989"/>
    </source>
</evidence>
<comment type="subcellular location">
    <subcellularLocation>
        <location evidence="1">Cell membrane</location>
        <topology evidence="1">Multi-pass membrane protein</topology>
    </subcellularLocation>
</comment>
<dbReference type="Pfam" id="PF01554">
    <property type="entry name" value="MatE"/>
    <property type="match status" value="2"/>
</dbReference>
<evidence type="ECO:0000256" key="2">
    <source>
        <dbReference type="ARBA" id="ARBA00008417"/>
    </source>
</evidence>
<keyword evidence="6 10" id="KW-0812">Transmembrane</keyword>
<evidence type="ECO:0000256" key="10">
    <source>
        <dbReference type="SAM" id="Phobius"/>
    </source>
</evidence>
<comment type="similarity">
    <text evidence="2">Belongs to the multi antimicrobial extrusion (MATE) (TC 2.A.66.1) family. MepA subfamily.</text>
</comment>
<dbReference type="PANTHER" id="PTHR43823:SF3">
    <property type="entry name" value="MULTIDRUG EXPORT PROTEIN MEPA"/>
    <property type="match status" value="1"/>
</dbReference>
<dbReference type="EMBL" id="JAUJEB010000015">
    <property type="protein sequence ID" value="MDN5217305.1"/>
    <property type="molecule type" value="Genomic_DNA"/>
</dbReference>
<evidence type="ECO:0000256" key="4">
    <source>
        <dbReference type="ARBA" id="ARBA00022448"/>
    </source>
</evidence>
<evidence type="ECO:0000256" key="3">
    <source>
        <dbReference type="ARBA" id="ARBA00022106"/>
    </source>
</evidence>
<feature type="transmembrane region" description="Helical" evidence="10">
    <location>
        <begin position="398"/>
        <end position="415"/>
    </location>
</feature>
<feature type="transmembrane region" description="Helical" evidence="10">
    <location>
        <begin position="361"/>
        <end position="386"/>
    </location>
</feature>
<feature type="transmembrane region" description="Helical" evidence="10">
    <location>
        <begin position="250"/>
        <end position="270"/>
    </location>
</feature>
<keyword evidence="8 10" id="KW-0472">Membrane</keyword>
<dbReference type="Proteomes" id="UP001172083">
    <property type="component" value="Unassembled WGS sequence"/>
</dbReference>
<keyword evidence="9" id="KW-0046">Antibiotic resistance</keyword>
<keyword evidence="5" id="KW-1003">Cell membrane</keyword>
<evidence type="ECO:0000256" key="6">
    <source>
        <dbReference type="ARBA" id="ARBA00022692"/>
    </source>
</evidence>
<dbReference type="InterPro" id="IPR051327">
    <property type="entry name" value="MATE_MepA_subfamily"/>
</dbReference>
<evidence type="ECO:0000256" key="8">
    <source>
        <dbReference type="ARBA" id="ARBA00023136"/>
    </source>
</evidence>
<feature type="transmembrane region" description="Helical" evidence="10">
    <location>
        <begin position="320"/>
        <end position="341"/>
    </location>
</feature>
<dbReference type="NCBIfam" id="TIGR00797">
    <property type="entry name" value="matE"/>
    <property type="match status" value="1"/>
</dbReference>
<organism evidence="11 12">
    <name type="scientific">Agaribacillus aureus</name>
    <dbReference type="NCBI Taxonomy" id="3051825"/>
    <lineage>
        <taxon>Bacteria</taxon>
        <taxon>Pseudomonadati</taxon>
        <taxon>Bacteroidota</taxon>
        <taxon>Cytophagia</taxon>
        <taxon>Cytophagales</taxon>
        <taxon>Splendidivirgaceae</taxon>
        <taxon>Agaribacillus</taxon>
    </lineage>
</organism>
<keyword evidence="4" id="KW-0813">Transport</keyword>
<evidence type="ECO:0000313" key="11">
    <source>
        <dbReference type="EMBL" id="MDN5217305.1"/>
    </source>
</evidence>
<dbReference type="InterPro" id="IPR048279">
    <property type="entry name" value="MdtK-like"/>
</dbReference>
<feature type="transmembrane region" description="Helical" evidence="10">
    <location>
        <begin position="60"/>
        <end position="85"/>
    </location>
</feature>
<feature type="transmembrane region" description="Helical" evidence="10">
    <location>
        <begin position="140"/>
        <end position="161"/>
    </location>
</feature>
<dbReference type="RefSeq" id="WP_346762642.1">
    <property type="nucleotide sequence ID" value="NZ_JAUJEB010000015.1"/>
</dbReference>
<evidence type="ECO:0000256" key="9">
    <source>
        <dbReference type="ARBA" id="ARBA00023251"/>
    </source>
</evidence>
<protein>
    <recommendedName>
        <fullName evidence="3">Multidrug export protein MepA</fullName>
    </recommendedName>
</protein>
<dbReference type="CDD" id="cd13143">
    <property type="entry name" value="MATE_MepA_like"/>
    <property type="match status" value="1"/>
</dbReference>
<evidence type="ECO:0000313" key="12">
    <source>
        <dbReference type="Proteomes" id="UP001172083"/>
    </source>
</evidence>
<dbReference type="InterPro" id="IPR045070">
    <property type="entry name" value="MATE_MepA-like"/>
</dbReference>
<evidence type="ECO:0000256" key="1">
    <source>
        <dbReference type="ARBA" id="ARBA00004651"/>
    </source>
</evidence>
<feature type="transmembrane region" description="Helical" evidence="10">
    <location>
        <begin position="421"/>
        <end position="439"/>
    </location>
</feature>
<feature type="transmembrane region" description="Helical" evidence="10">
    <location>
        <begin position="21"/>
        <end position="40"/>
    </location>
</feature>
<keyword evidence="7 10" id="KW-1133">Transmembrane helix</keyword>
<evidence type="ECO:0000256" key="5">
    <source>
        <dbReference type="ARBA" id="ARBA00022475"/>
    </source>
</evidence>
<feature type="transmembrane region" description="Helical" evidence="10">
    <location>
        <begin position="198"/>
        <end position="218"/>
    </location>
</feature>
<feature type="transmembrane region" description="Helical" evidence="10">
    <location>
        <begin position="97"/>
        <end position="120"/>
    </location>
</feature>
<dbReference type="PIRSF" id="PIRSF006603">
    <property type="entry name" value="DinF"/>
    <property type="match status" value="1"/>
</dbReference>
<accession>A0ABT8LHM8</accession>
<feature type="transmembrane region" description="Helical" evidence="10">
    <location>
        <begin position="173"/>
        <end position="192"/>
    </location>
</feature>
<comment type="caution">
    <text evidence="11">The sequence shown here is derived from an EMBL/GenBank/DDBJ whole genome shotgun (WGS) entry which is preliminary data.</text>
</comment>
<feature type="transmembrane region" description="Helical" evidence="10">
    <location>
        <begin position="276"/>
        <end position="300"/>
    </location>
</feature>
<gene>
    <name evidence="11" type="ORF">QQ020_34850</name>
</gene>
<keyword evidence="12" id="KW-1185">Reference proteome</keyword>
<proteinExistence type="inferred from homology"/>
<sequence length="456" mass="50396">MDLKDRQKELILNEALTKVMWKLSLPAILAMVLFGLNAFMDTVYIGQLMDETALSGVALAYPLASIMMGFGAWAGTGAANLLSIAIGKDDMATQEKILANSTLVMLVTTGIFAIPSYFFASPLIRMMGGSGEVLAYGVDYFRITLLASPFWVYGLGLNFIIRGEGRMKTAAIMMSYGLIVNLVLTPLFIRYLEMGVAGAAWATNIGMLIYCIVGYLYFNRGKASFNSNINSLIYDKAVFQSILKMGFPGFILTIMGLVQAIVVFNAIVGAGDEKDLAFFAAANRILLFIMTPLFGLMRALQPVIGINFGAGLYYRVKDSFLLFTKTGLYIVAPFWLALMIFPEASLRLVLPQLVFSGQDLFNFQIYMLALPVLPFVFMSLTFFPAINEEKYGSIIGMARQLVFYVPVMLLLPKYFGVNWVYYGATLIDVVISIWILLVVRKLFLKLKPSPGLPESA</sequence>